<organism evidence="1 2">
    <name type="scientific">Marinobacter salarius</name>
    <dbReference type="NCBI Taxonomy" id="1420917"/>
    <lineage>
        <taxon>Bacteria</taxon>
        <taxon>Pseudomonadati</taxon>
        <taxon>Pseudomonadota</taxon>
        <taxon>Gammaproteobacteria</taxon>
        <taxon>Pseudomonadales</taxon>
        <taxon>Marinobacteraceae</taxon>
        <taxon>Marinobacter</taxon>
    </lineage>
</organism>
<dbReference type="RefSeq" id="WP_085682271.1">
    <property type="nucleotide sequence ID" value="NZ_CP020932.1"/>
</dbReference>
<protein>
    <submittedName>
        <fullName evidence="1">Uncharacterized protein</fullName>
    </submittedName>
</protein>
<dbReference type="EMBL" id="CP020932">
    <property type="protein sequence ID" value="ARM86322.1"/>
    <property type="molecule type" value="Genomic_DNA"/>
</dbReference>
<keyword evidence="1" id="KW-0614">Plasmid</keyword>
<name>A0A1W6KG68_9GAMM</name>
<gene>
    <name evidence="1" type="ORF">MARSALSMR5_04305</name>
</gene>
<dbReference type="AlphaFoldDB" id="A0A1W6KG68"/>
<proteinExistence type="predicted"/>
<geneLocation type="plasmid" evidence="2">
    <name>psmr5</name>
</geneLocation>
<dbReference type="GeneID" id="77258197"/>
<reference evidence="1 2" key="1">
    <citation type="submission" date="2017-04" db="EMBL/GenBank/DDBJ databases">
        <title>Genome Sequence of Marinobacter salarius strain SMR5 Isolated from a culture of the Diatom Skeletonema marinoi.</title>
        <authorList>
            <person name="Topel M."/>
            <person name="Pinder M.I.M."/>
            <person name="Johansson O.N."/>
            <person name="Kourtchenko O."/>
            <person name="Godhe A."/>
            <person name="Clarke A.K."/>
        </authorList>
    </citation>
    <scope>NUCLEOTIDE SEQUENCE [LARGE SCALE GENOMIC DNA]</scope>
    <source>
        <strain evidence="1 2">SMR5</strain>
        <plasmid evidence="2">Plasmid psmr5</plasmid>
    </source>
</reference>
<accession>A0A1W6KG68</accession>
<dbReference type="Proteomes" id="UP000193100">
    <property type="component" value="Plasmid pSMR5"/>
</dbReference>
<evidence type="ECO:0000313" key="1">
    <source>
        <dbReference type="EMBL" id="ARM86322.1"/>
    </source>
</evidence>
<evidence type="ECO:0000313" key="2">
    <source>
        <dbReference type="Proteomes" id="UP000193100"/>
    </source>
</evidence>
<sequence>MEIHDSGTKEMLKRIQVTYEFCVDSETDEGALDVFNQQHTLAIDDERCGVVSGPTVSAVTSSHDFEEATLDEVPLGAMDYTLRERLERGGSE</sequence>